<dbReference type="EMBL" id="WVTD01000003">
    <property type="protein sequence ID" value="MYL97266.1"/>
    <property type="molecule type" value="Genomic_DNA"/>
</dbReference>
<organism evidence="2 3">
    <name type="scientific">Novosphingobium silvae</name>
    <dbReference type="NCBI Taxonomy" id="2692619"/>
    <lineage>
        <taxon>Bacteria</taxon>
        <taxon>Pseudomonadati</taxon>
        <taxon>Pseudomonadota</taxon>
        <taxon>Alphaproteobacteria</taxon>
        <taxon>Sphingomonadales</taxon>
        <taxon>Sphingomonadaceae</taxon>
        <taxon>Novosphingobium</taxon>
    </lineage>
</organism>
<dbReference type="AlphaFoldDB" id="A0A7X4K5S3"/>
<gene>
    <name evidence="2" type="ORF">GR702_05700</name>
</gene>
<proteinExistence type="predicted"/>
<keyword evidence="3" id="KW-1185">Reference proteome</keyword>
<sequence>MDIVFRVQRSHSRSGLRNVEPTGADRKPATLKTGNPPQFAQRATAGMYPTLDTACHITLKLRVFLG</sequence>
<name>A0A7X4K5S3_9SPHN</name>
<feature type="region of interest" description="Disordered" evidence="1">
    <location>
        <begin position="9"/>
        <end position="38"/>
    </location>
</feature>
<evidence type="ECO:0000256" key="1">
    <source>
        <dbReference type="SAM" id="MobiDB-lite"/>
    </source>
</evidence>
<dbReference type="RefSeq" id="WP_160985003.1">
    <property type="nucleotide sequence ID" value="NZ_WVTD01000003.1"/>
</dbReference>
<comment type="caution">
    <text evidence="2">The sequence shown here is derived from an EMBL/GenBank/DDBJ whole genome shotgun (WGS) entry which is preliminary data.</text>
</comment>
<evidence type="ECO:0000313" key="2">
    <source>
        <dbReference type="EMBL" id="MYL97266.1"/>
    </source>
</evidence>
<evidence type="ECO:0000313" key="3">
    <source>
        <dbReference type="Proteomes" id="UP000465810"/>
    </source>
</evidence>
<accession>A0A7X4K5S3</accession>
<protein>
    <submittedName>
        <fullName evidence="2">Uncharacterized protein</fullName>
    </submittedName>
</protein>
<dbReference type="Proteomes" id="UP000465810">
    <property type="component" value="Unassembled WGS sequence"/>
</dbReference>
<reference evidence="2 3" key="1">
    <citation type="submission" date="2019-12" db="EMBL/GenBank/DDBJ databases">
        <authorList>
            <person name="Feng G."/>
            <person name="Zhu H."/>
        </authorList>
    </citation>
    <scope>NUCLEOTIDE SEQUENCE [LARGE SCALE GENOMIC DNA]</scope>
    <source>
        <strain evidence="2 3">FGD1</strain>
    </source>
</reference>